<keyword evidence="2" id="KW-0808">Transferase</keyword>
<reference evidence="2 3" key="1">
    <citation type="submission" date="2020-08" db="EMBL/GenBank/DDBJ databases">
        <title>Genomic Encyclopedia of Type Strains, Phase IV (KMG-IV): sequencing the most valuable type-strain genomes for metagenomic binning, comparative biology and taxonomic classification.</title>
        <authorList>
            <person name="Goeker M."/>
        </authorList>
    </citation>
    <scope>NUCLEOTIDE SEQUENCE [LARGE SCALE GENOMIC DNA]</scope>
    <source>
        <strain evidence="2 3">DSM 12251</strain>
    </source>
</reference>
<dbReference type="PANTHER" id="PTHR12526">
    <property type="entry name" value="GLYCOSYLTRANSFERASE"/>
    <property type="match status" value="1"/>
</dbReference>
<proteinExistence type="predicted"/>
<organism evidence="2 3">
    <name type="scientific">Prosthecobacter dejongeii</name>
    <dbReference type="NCBI Taxonomy" id="48465"/>
    <lineage>
        <taxon>Bacteria</taxon>
        <taxon>Pseudomonadati</taxon>
        <taxon>Verrucomicrobiota</taxon>
        <taxon>Verrucomicrobiia</taxon>
        <taxon>Verrucomicrobiales</taxon>
        <taxon>Verrucomicrobiaceae</taxon>
        <taxon>Prosthecobacter</taxon>
    </lineage>
</organism>
<name>A0A7W7YIW1_9BACT</name>
<dbReference type="Proteomes" id="UP000534294">
    <property type="component" value="Unassembled WGS sequence"/>
</dbReference>
<evidence type="ECO:0000259" key="1">
    <source>
        <dbReference type="Pfam" id="PF13579"/>
    </source>
</evidence>
<dbReference type="AlphaFoldDB" id="A0A7W7YIW1"/>
<sequence>MGNLSKVLLVSHNFPPTAGPESSLVKMNAEFLHRSGLQVRVLTTTQAHATQAMDASLLRGLPGEILIDRVPSPEAVVMERSPHWGRLAVLGTGRFILPEVYLPWMFPATVRAKSIVKEWRPDVIYSRASKHVSNVVGWRLKRATGLPWVAHFSDPWISAGLRYKTLQRMIGLYFERKILRDADALVFVAPQTAECVLSKYPQEWRQRVHIIPHGYEPQAAGVGQLDSPGGMRRALKVIHAGAFYPNLRTPDALIEALRRLGRTQSLAGRLEITCIGVDTTCFQPQVDAAGVGDVLKLQGGVPFDECQRQIASSDLTLIIDMPGHGGVFLPTKLIEAFAYDHPVLGLAEKKSAVADVLRETHLHWADSKDPDHIARCLAQLLEAWESGRWGLTAAQRQGMDRFHIDRINQPLLGILRKVTEAGYRA</sequence>
<dbReference type="Gene3D" id="3.40.50.2000">
    <property type="entry name" value="Glycogen Phosphorylase B"/>
    <property type="match status" value="2"/>
</dbReference>
<protein>
    <submittedName>
        <fullName evidence="2">Glycosyltransferase involved in cell wall biosynthesis</fullName>
    </submittedName>
</protein>
<gene>
    <name evidence="2" type="ORF">HNQ64_001109</name>
</gene>
<evidence type="ECO:0000313" key="2">
    <source>
        <dbReference type="EMBL" id="MBB5036867.1"/>
    </source>
</evidence>
<dbReference type="RefSeq" id="WP_184206205.1">
    <property type="nucleotide sequence ID" value="NZ_JACHIF010000002.1"/>
</dbReference>
<dbReference type="SUPFAM" id="SSF53756">
    <property type="entry name" value="UDP-Glycosyltransferase/glycogen phosphorylase"/>
    <property type="match status" value="1"/>
</dbReference>
<keyword evidence="3" id="KW-1185">Reference proteome</keyword>
<dbReference type="InterPro" id="IPR028098">
    <property type="entry name" value="Glyco_trans_4-like_N"/>
</dbReference>
<comment type="caution">
    <text evidence="2">The sequence shown here is derived from an EMBL/GenBank/DDBJ whole genome shotgun (WGS) entry which is preliminary data.</text>
</comment>
<evidence type="ECO:0000313" key="3">
    <source>
        <dbReference type="Proteomes" id="UP000534294"/>
    </source>
</evidence>
<dbReference type="EMBL" id="JACHIF010000002">
    <property type="protein sequence ID" value="MBB5036867.1"/>
    <property type="molecule type" value="Genomic_DNA"/>
</dbReference>
<feature type="domain" description="Glycosyltransferase subfamily 4-like N-terminal" evidence="1">
    <location>
        <begin position="28"/>
        <end position="212"/>
    </location>
</feature>
<accession>A0A7W7YIW1</accession>
<dbReference type="Pfam" id="PF13579">
    <property type="entry name" value="Glyco_trans_4_4"/>
    <property type="match status" value="1"/>
</dbReference>
<dbReference type="GO" id="GO:0016757">
    <property type="term" value="F:glycosyltransferase activity"/>
    <property type="evidence" value="ECO:0007669"/>
    <property type="project" value="UniProtKB-ARBA"/>
</dbReference>